<dbReference type="Gene3D" id="1.20.120.740">
    <property type="entry name" value="YgfB uncharacterised protein family UPF0149, PF03695"/>
    <property type="match status" value="1"/>
</dbReference>
<organism evidence="2 3">
    <name type="scientific">Oceanisphaera avium</name>
    <dbReference type="NCBI Taxonomy" id="1903694"/>
    <lineage>
        <taxon>Bacteria</taxon>
        <taxon>Pseudomonadati</taxon>
        <taxon>Pseudomonadota</taxon>
        <taxon>Gammaproteobacteria</taxon>
        <taxon>Aeromonadales</taxon>
        <taxon>Aeromonadaceae</taxon>
        <taxon>Oceanisphaera</taxon>
    </lineage>
</organism>
<dbReference type="Proteomes" id="UP000243793">
    <property type="component" value="Chromosome"/>
</dbReference>
<proteinExistence type="inferred from homology"/>
<dbReference type="RefSeq" id="WP_198341831.1">
    <property type="nucleotide sequence ID" value="NZ_CP021376.1"/>
</dbReference>
<protein>
    <recommendedName>
        <fullName evidence="4">YecA family protein</fullName>
    </recommendedName>
</protein>
<dbReference type="InterPro" id="IPR011978">
    <property type="entry name" value="YgfB-like"/>
</dbReference>
<dbReference type="PANTHER" id="PTHR37528:SF1">
    <property type="entry name" value="UPF0149 PROTEIN YGFB"/>
    <property type="match status" value="1"/>
</dbReference>
<dbReference type="AlphaFoldDB" id="A0A1Y0CVP6"/>
<evidence type="ECO:0000313" key="2">
    <source>
        <dbReference type="EMBL" id="ART78955.1"/>
    </source>
</evidence>
<accession>A0A1Y0CVP6</accession>
<dbReference type="KEGG" id="ocm:CBP12_01335"/>
<dbReference type="NCBIfam" id="TIGR02292">
    <property type="entry name" value="ygfB_yecA"/>
    <property type="match status" value="1"/>
</dbReference>
<dbReference type="EMBL" id="CP021376">
    <property type="protein sequence ID" value="ART78955.1"/>
    <property type="molecule type" value="Genomic_DNA"/>
</dbReference>
<gene>
    <name evidence="2" type="ORF">CBP12_01335</name>
</gene>
<dbReference type="GO" id="GO:0005829">
    <property type="term" value="C:cytosol"/>
    <property type="evidence" value="ECO:0007669"/>
    <property type="project" value="TreeGrafter"/>
</dbReference>
<dbReference type="PANTHER" id="PTHR37528">
    <property type="entry name" value="UPF0149 PROTEIN YGFB"/>
    <property type="match status" value="1"/>
</dbReference>
<keyword evidence="3" id="KW-1185">Reference proteome</keyword>
<dbReference type="SUPFAM" id="SSF101327">
    <property type="entry name" value="YgfB-like"/>
    <property type="match status" value="1"/>
</dbReference>
<reference evidence="3" key="1">
    <citation type="submission" date="2017-05" db="EMBL/GenBank/DDBJ databases">
        <authorList>
            <person name="Sung H."/>
        </authorList>
    </citation>
    <scope>NUCLEOTIDE SEQUENCE [LARGE SCALE GENOMIC DNA]</scope>
    <source>
        <strain evidence="3">AMac2203</strain>
    </source>
</reference>
<dbReference type="InterPro" id="IPR036255">
    <property type="entry name" value="YgfB-like_sf"/>
</dbReference>
<name>A0A1Y0CVP6_9GAMM</name>
<evidence type="ECO:0000313" key="3">
    <source>
        <dbReference type="Proteomes" id="UP000243793"/>
    </source>
</evidence>
<evidence type="ECO:0008006" key="4">
    <source>
        <dbReference type="Google" id="ProtNLM"/>
    </source>
</evidence>
<evidence type="ECO:0000256" key="1">
    <source>
        <dbReference type="ARBA" id="ARBA00038308"/>
    </source>
</evidence>
<dbReference type="Pfam" id="PF03695">
    <property type="entry name" value="UPF0149"/>
    <property type="match status" value="1"/>
</dbReference>
<sequence length="189" mass="21267">MMNDNPRLNYDAFTALLEQHNMVVTAAEVHGVVCGLICGGLAQNDIRWQQHFNALLNDDFVLPEEVQKAVNLLFSRVNEALQNQNQFELLLPHDDEPLEERLDAMMEWSAAFLAGFGVVQQELNKASSELQEMIQDISSITQVSSDFDQEDEESETAFVVLYEHLKLGVILAFEEFGAGQTSAKRPTLH</sequence>
<comment type="similarity">
    <text evidence="1">Belongs to the UPF0149 family.</text>
</comment>